<dbReference type="PANTHER" id="PTHR47566">
    <property type="match status" value="1"/>
</dbReference>
<accession>A0A2Z6RC24</accession>
<dbReference type="PROSITE" id="PS51450">
    <property type="entry name" value="LRR"/>
    <property type="match status" value="1"/>
</dbReference>
<dbReference type="GO" id="GO:0035591">
    <property type="term" value="F:signaling adaptor activity"/>
    <property type="evidence" value="ECO:0007669"/>
    <property type="project" value="TreeGrafter"/>
</dbReference>
<feature type="domain" description="Zer-1-like leucine-rich repeats region" evidence="4">
    <location>
        <begin position="143"/>
        <end position="250"/>
    </location>
</feature>
<sequence length="414" mass="48641">MIQAQEWLDRNYPKETRNNITEINISKNYNTPINEYLVGNLKLEGFINLKKFDCSKNSITNLDMNDSINIKKLSCSSNKLKILKLEKLLKIKELECEYNQLNELNLNSCKNLEKLNCCGNKLIDIKINNLNHLEFLYCSYNKLTSLNLINCLNLSKINCDNNRIKEIKLPLNNDRLESLNLNNNNLLYQDLKIFSKFINLKFLDIGNNEFKERKYNRFYGSLEPLKNLKKLEYLDISDTDIEEGLEYLSDSVEEISCSTYNRKQCGVKKIKDQLSLFISFEDDGCFTCKFQPWKKMNQLEEKNKQLQKNFEEERSLCISLQKQINDYFQNNLQLQDDLRQVNMEKQQLKQKLTNIINQQLVSSKVGINLASDKENESIILQNQIEEFDDSFQEEEEEEEGSDCSFEVISQEVAE</sequence>
<dbReference type="Pfam" id="PF25013">
    <property type="entry name" value="LRR_Zer-1"/>
    <property type="match status" value="1"/>
</dbReference>
<reference evidence="5 7" key="1">
    <citation type="submission" date="2017-11" db="EMBL/GenBank/DDBJ databases">
        <title>The genome of Rhizophagus clarus HR1 reveals common genetic basis of auxotrophy among arbuscular mycorrhizal fungi.</title>
        <authorList>
            <person name="Kobayashi Y."/>
        </authorList>
    </citation>
    <scope>NUCLEOTIDE SEQUENCE [LARGE SCALE GENOMIC DNA]</scope>
    <source>
        <strain evidence="5 7">HR1</strain>
    </source>
</reference>
<dbReference type="AlphaFoldDB" id="A0A2Z6RC24"/>
<evidence type="ECO:0000313" key="6">
    <source>
        <dbReference type="EMBL" id="GES84320.1"/>
    </source>
</evidence>
<dbReference type="OrthoDB" id="2426248at2759"/>
<keyword evidence="2" id="KW-0677">Repeat</keyword>
<evidence type="ECO:0000256" key="3">
    <source>
        <dbReference type="SAM" id="Coils"/>
    </source>
</evidence>
<dbReference type="EMBL" id="BEXD01002890">
    <property type="protein sequence ID" value="GBB99693.1"/>
    <property type="molecule type" value="Genomic_DNA"/>
</dbReference>
<keyword evidence="3" id="KW-0175">Coiled coil</keyword>
<feature type="coiled-coil region" evidence="3">
    <location>
        <begin position="296"/>
        <end position="358"/>
    </location>
</feature>
<feature type="coiled-coil region" evidence="3">
    <location>
        <begin position="84"/>
        <end position="111"/>
    </location>
</feature>
<dbReference type="InterPro" id="IPR032675">
    <property type="entry name" value="LRR_dom_sf"/>
</dbReference>
<evidence type="ECO:0000256" key="2">
    <source>
        <dbReference type="ARBA" id="ARBA00022737"/>
    </source>
</evidence>
<dbReference type="Gene3D" id="3.80.10.10">
    <property type="entry name" value="Ribonuclease Inhibitor"/>
    <property type="match status" value="1"/>
</dbReference>
<dbReference type="STRING" id="94130.A0A2Z6RC24"/>
<keyword evidence="7" id="KW-1185">Reference proteome</keyword>
<proteinExistence type="predicted"/>
<keyword evidence="1" id="KW-0433">Leucine-rich repeat</keyword>
<dbReference type="EMBL" id="BLAL01000079">
    <property type="protein sequence ID" value="GES84320.1"/>
    <property type="molecule type" value="Genomic_DNA"/>
</dbReference>
<dbReference type="PANTHER" id="PTHR47566:SF1">
    <property type="entry name" value="PROTEIN NUD1"/>
    <property type="match status" value="1"/>
</dbReference>
<dbReference type="InterPro" id="IPR052574">
    <property type="entry name" value="CDIRP"/>
</dbReference>
<gene>
    <name evidence="6" type="ORF">RCL2_001144400</name>
    <name evidence="5" type="ORF">RclHR1_00360042</name>
</gene>
<evidence type="ECO:0000256" key="1">
    <source>
        <dbReference type="ARBA" id="ARBA00022614"/>
    </source>
</evidence>
<dbReference type="InterPro" id="IPR001611">
    <property type="entry name" value="Leu-rich_rpt"/>
</dbReference>
<dbReference type="InterPro" id="IPR056845">
    <property type="entry name" value="LRR_Zer-1"/>
</dbReference>
<comment type="caution">
    <text evidence="5">The sequence shown here is derived from an EMBL/GenBank/DDBJ whole genome shotgun (WGS) entry which is preliminary data.</text>
</comment>
<evidence type="ECO:0000259" key="4">
    <source>
        <dbReference type="Pfam" id="PF25013"/>
    </source>
</evidence>
<name>A0A2Z6RC24_9GLOM</name>
<evidence type="ECO:0000313" key="7">
    <source>
        <dbReference type="Proteomes" id="UP000247702"/>
    </source>
</evidence>
<dbReference type="Proteomes" id="UP000247702">
    <property type="component" value="Unassembled WGS sequence"/>
</dbReference>
<dbReference type="SUPFAM" id="SSF52058">
    <property type="entry name" value="L domain-like"/>
    <property type="match status" value="1"/>
</dbReference>
<reference evidence="6" key="2">
    <citation type="submission" date="2019-10" db="EMBL/GenBank/DDBJ databases">
        <title>Conservation and host-specific expression of non-tandemly repeated heterogenous ribosome RNA gene in arbuscular mycorrhizal fungi.</title>
        <authorList>
            <person name="Maeda T."/>
            <person name="Kobayashi Y."/>
            <person name="Nakagawa T."/>
            <person name="Ezawa T."/>
            <person name="Yamaguchi K."/>
            <person name="Bino T."/>
            <person name="Nishimoto Y."/>
            <person name="Shigenobu S."/>
            <person name="Kawaguchi M."/>
        </authorList>
    </citation>
    <scope>NUCLEOTIDE SEQUENCE</scope>
    <source>
        <strain evidence="6">HR1</strain>
    </source>
</reference>
<dbReference type="Proteomes" id="UP000615446">
    <property type="component" value="Unassembled WGS sequence"/>
</dbReference>
<evidence type="ECO:0000313" key="5">
    <source>
        <dbReference type="EMBL" id="GBB99693.1"/>
    </source>
</evidence>
<protein>
    <submittedName>
        <fullName evidence="6">T9SS type A sorting domain-containing protein</fullName>
    </submittedName>
</protein>
<organism evidence="5 7">
    <name type="scientific">Rhizophagus clarus</name>
    <dbReference type="NCBI Taxonomy" id="94130"/>
    <lineage>
        <taxon>Eukaryota</taxon>
        <taxon>Fungi</taxon>
        <taxon>Fungi incertae sedis</taxon>
        <taxon>Mucoromycota</taxon>
        <taxon>Glomeromycotina</taxon>
        <taxon>Glomeromycetes</taxon>
        <taxon>Glomerales</taxon>
        <taxon>Glomeraceae</taxon>
        <taxon>Rhizophagus</taxon>
    </lineage>
</organism>